<evidence type="ECO:0000259" key="4">
    <source>
        <dbReference type="PROSITE" id="PS51898"/>
    </source>
</evidence>
<dbReference type="PANTHER" id="PTHR30349:SF64">
    <property type="entry name" value="PROPHAGE INTEGRASE INTD-RELATED"/>
    <property type="match status" value="1"/>
</dbReference>
<sequence length="417" mass="47084">MSHIEDRWFKEIPDPNHPGETLRVKSDAYGQGMRYKVRWLTPDGADRSKSFPDKQKAAAESFQKQLDAEMIMGRYVDPHARRRPFDPLIDKWLKATSPDPVSREKYASRARNHITPYFGGRSIAGACTVDTVRDYVEWLNGRNLDPSSQGVIFDHVVTIMDIAVAERTIPENPCRSRMIKRPRGTSPKIIPWTEERMNAIWTALPDRNKIVIPLGAGCGMRMGEILAFSPDDIRRKDGVFVVQRQIRRLKGGCVFSPPKGGKTRIVPMAEDILAEIDAYSKMFEPAEITLPWRTLGGRPVTVRVLMPRVGDPHPMYGYLFLATIWNGAFRRAGLTKRDRVDGLHALRHYYASSCLAEGVSILELANYLGHTDPAVTLKHYVHLMPTSHARARHAVNTSWSAIRTHPADDDDDPESPA</sequence>
<keyword evidence="6" id="KW-1185">Reference proteome</keyword>
<dbReference type="InterPro" id="IPR002104">
    <property type="entry name" value="Integrase_catalytic"/>
</dbReference>
<dbReference type="SUPFAM" id="SSF56349">
    <property type="entry name" value="DNA breaking-rejoining enzymes"/>
    <property type="match status" value="1"/>
</dbReference>
<feature type="domain" description="Tyr recombinase" evidence="4">
    <location>
        <begin position="187"/>
        <end position="394"/>
    </location>
</feature>
<evidence type="ECO:0000256" key="1">
    <source>
        <dbReference type="ARBA" id="ARBA00008857"/>
    </source>
</evidence>
<evidence type="ECO:0000313" key="6">
    <source>
        <dbReference type="Proteomes" id="UP001251217"/>
    </source>
</evidence>
<keyword evidence="2" id="KW-0238">DNA-binding</keyword>
<protein>
    <submittedName>
        <fullName evidence="5">Integrase</fullName>
    </submittedName>
</protein>
<gene>
    <name evidence="5" type="ORF">J2W56_006674</name>
</gene>
<dbReference type="CDD" id="cd01189">
    <property type="entry name" value="INT_ICEBs1_C_like"/>
    <property type="match status" value="1"/>
</dbReference>
<accession>A0ABU1XQS3</accession>
<dbReference type="EMBL" id="JAVDWW010000015">
    <property type="protein sequence ID" value="MDR7172908.1"/>
    <property type="molecule type" value="Genomic_DNA"/>
</dbReference>
<name>A0ABU1XQS3_9NOCA</name>
<evidence type="ECO:0000313" key="5">
    <source>
        <dbReference type="EMBL" id="MDR7172908.1"/>
    </source>
</evidence>
<comment type="similarity">
    <text evidence="1">Belongs to the 'phage' integrase family.</text>
</comment>
<dbReference type="InterPro" id="IPR010998">
    <property type="entry name" value="Integrase_recombinase_N"/>
</dbReference>
<reference evidence="5 6" key="1">
    <citation type="submission" date="2023-07" db="EMBL/GenBank/DDBJ databases">
        <title>Sorghum-associated microbial communities from plants grown in Nebraska, USA.</title>
        <authorList>
            <person name="Schachtman D."/>
        </authorList>
    </citation>
    <scope>NUCLEOTIDE SEQUENCE [LARGE SCALE GENOMIC DNA]</scope>
    <source>
        <strain evidence="5 6">4272</strain>
    </source>
</reference>
<dbReference type="Gene3D" id="1.10.150.130">
    <property type="match status" value="1"/>
</dbReference>
<dbReference type="RefSeq" id="WP_310408230.1">
    <property type="nucleotide sequence ID" value="NZ_JAVDWW010000015.1"/>
</dbReference>
<dbReference type="InterPro" id="IPR013762">
    <property type="entry name" value="Integrase-like_cat_sf"/>
</dbReference>
<dbReference type="InterPro" id="IPR011010">
    <property type="entry name" value="DNA_brk_join_enz"/>
</dbReference>
<dbReference type="InterPro" id="IPR050090">
    <property type="entry name" value="Tyrosine_recombinase_XerCD"/>
</dbReference>
<evidence type="ECO:0000256" key="2">
    <source>
        <dbReference type="ARBA" id="ARBA00023125"/>
    </source>
</evidence>
<dbReference type="PANTHER" id="PTHR30349">
    <property type="entry name" value="PHAGE INTEGRASE-RELATED"/>
    <property type="match status" value="1"/>
</dbReference>
<comment type="caution">
    <text evidence="5">The sequence shown here is derived from an EMBL/GenBank/DDBJ whole genome shotgun (WGS) entry which is preliminary data.</text>
</comment>
<evidence type="ECO:0000256" key="3">
    <source>
        <dbReference type="ARBA" id="ARBA00023172"/>
    </source>
</evidence>
<dbReference type="Proteomes" id="UP001251217">
    <property type="component" value="Unassembled WGS sequence"/>
</dbReference>
<organism evidence="5 6">
    <name type="scientific">Nocardia kruczakiae</name>
    <dbReference type="NCBI Taxonomy" id="261477"/>
    <lineage>
        <taxon>Bacteria</taxon>
        <taxon>Bacillati</taxon>
        <taxon>Actinomycetota</taxon>
        <taxon>Actinomycetes</taxon>
        <taxon>Mycobacteriales</taxon>
        <taxon>Nocardiaceae</taxon>
        <taxon>Nocardia</taxon>
    </lineage>
</organism>
<proteinExistence type="inferred from homology"/>
<dbReference type="PROSITE" id="PS51898">
    <property type="entry name" value="TYR_RECOMBINASE"/>
    <property type="match status" value="1"/>
</dbReference>
<keyword evidence="3" id="KW-0233">DNA recombination</keyword>
<dbReference type="Pfam" id="PF00589">
    <property type="entry name" value="Phage_integrase"/>
    <property type="match status" value="1"/>
</dbReference>
<dbReference type="Gene3D" id="1.10.443.10">
    <property type="entry name" value="Intergrase catalytic core"/>
    <property type="match status" value="1"/>
</dbReference>